<accession>A0A6V8P406</accession>
<dbReference type="PANTHER" id="PTHR11349">
    <property type="entry name" value="NUCLEOSIDE DIPHOSPHATE KINASE"/>
    <property type="match status" value="1"/>
</dbReference>
<dbReference type="HAMAP" id="MF_00451">
    <property type="entry name" value="NDP_kinase"/>
    <property type="match status" value="1"/>
</dbReference>
<name>A0A6V8P406_9ACTN</name>
<dbReference type="InterPro" id="IPR001564">
    <property type="entry name" value="Nucleoside_diP_kinase"/>
</dbReference>
<dbReference type="GO" id="GO:0005524">
    <property type="term" value="F:ATP binding"/>
    <property type="evidence" value="ECO:0007669"/>
    <property type="project" value="UniProtKB-UniRule"/>
</dbReference>
<dbReference type="PRINTS" id="PR01243">
    <property type="entry name" value="NUCDPKINASE"/>
</dbReference>
<protein>
    <submittedName>
        <fullName evidence="1">Nucleoside-diphosphate kinase</fullName>
    </submittedName>
</protein>
<dbReference type="Pfam" id="PF00334">
    <property type="entry name" value="NDK"/>
    <property type="match status" value="1"/>
</dbReference>
<dbReference type="NCBIfam" id="NF001908">
    <property type="entry name" value="PRK00668.1"/>
    <property type="match status" value="1"/>
</dbReference>
<dbReference type="SUPFAM" id="SSF54919">
    <property type="entry name" value="Nucleoside diphosphate kinase, NDK"/>
    <property type="match status" value="1"/>
</dbReference>
<dbReference type="GO" id="GO:0004550">
    <property type="term" value="F:nucleoside diphosphate kinase activity"/>
    <property type="evidence" value="ECO:0007669"/>
    <property type="project" value="UniProtKB-UniRule"/>
</dbReference>
<comment type="caution">
    <text evidence="1">The sequence shown here is derived from an EMBL/GenBank/DDBJ whole genome shotgun (WGS) entry which is preliminary data.</text>
</comment>
<dbReference type="InterPro" id="IPR023005">
    <property type="entry name" value="Nucleoside_diP_kinase_AS"/>
</dbReference>
<keyword evidence="1" id="KW-0418">Kinase</keyword>
<dbReference type="InterPro" id="IPR036850">
    <property type="entry name" value="NDK-like_dom_sf"/>
</dbReference>
<keyword evidence="2" id="KW-1185">Reference proteome</keyword>
<dbReference type="SMART" id="SM00562">
    <property type="entry name" value="NDK"/>
    <property type="match status" value="1"/>
</dbReference>
<proteinExistence type="inferred from homology"/>
<dbReference type="GO" id="GO:0046872">
    <property type="term" value="F:metal ion binding"/>
    <property type="evidence" value="ECO:0007669"/>
    <property type="project" value="UniProtKB-KW"/>
</dbReference>
<dbReference type="GO" id="GO:0006241">
    <property type="term" value="P:CTP biosynthetic process"/>
    <property type="evidence" value="ECO:0007669"/>
    <property type="project" value="UniProtKB-UniRule"/>
</dbReference>
<sequence>MWQKTLIIIKPDAVRRGLSGEIIKRIEAKGLNIEDMKMMHLKRELAEKHYEEHKDKPFFESLVDFITSGKVVVMIVSGPEAVKIVRTMMGPTNPAEAPPGTIRGDFGIETQENIIHGSDSVKSAEREISLFFDYALGGSFQ</sequence>
<dbReference type="PROSITE" id="PS00469">
    <property type="entry name" value="NDPK"/>
    <property type="match status" value="1"/>
</dbReference>
<dbReference type="InterPro" id="IPR034907">
    <property type="entry name" value="NDK-like_dom"/>
</dbReference>
<dbReference type="Proteomes" id="UP000591948">
    <property type="component" value="Unassembled WGS sequence"/>
</dbReference>
<dbReference type="CDD" id="cd04413">
    <property type="entry name" value="NDPk_I"/>
    <property type="match status" value="1"/>
</dbReference>
<dbReference type="GO" id="GO:0006183">
    <property type="term" value="P:GTP biosynthetic process"/>
    <property type="evidence" value="ECO:0007669"/>
    <property type="project" value="UniProtKB-UniRule"/>
</dbReference>
<dbReference type="GO" id="GO:0005737">
    <property type="term" value="C:cytoplasm"/>
    <property type="evidence" value="ECO:0007669"/>
    <property type="project" value="UniProtKB-SubCell"/>
</dbReference>
<evidence type="ECO:0000313" key="1">
    <source>
        <dbReference type="EMBL" id="GFP27325.1"/>
    </source>
</evidence>
<keyword evidence="1" id="KW-0808">Transferase</keyword>
<dbReference type="GO" id="GO:0006228">
    <property type="term" value="P:UTP biosynthetic process"/>
    <property type="evidence" value="ECO:0007669"/>
    <property type="project" value="UniProtKB-UniRule"/>
</dbReference>
<evidence type="ECO:0000313" key="2">
    <source>
        <dbReference type="Proteomes" id="UP000591948"/>
    </source>
</evidence>
<gene>
    <name evidence="1" type="ORF">HKBW3S33_00738</name>
</gene>
<reference evidence="1 2" key="1">
    <citation type="journal article" date="2020" name="Front. Microbiol.">
        <title>Single-cell genomics of novel Actinobacteria with the Wood-Ljungdahl pathway discovered in a serpentinizing system.</title>
        <authorList>
            <person name="Merino N."/>
            <person name="Kawai M."/>
            <person name="Boyd E.S."/>
            <person name="Colman D.R."/>
            <person name="McGlynn S.E."/>
            <person name="Nealson K.H."/>
            <person name="Kurokawa K."/>
            <person name="Hongoh Y."/>
        </authorList>
    </citation>
    <scope>NUCLEOTIDE SEQUENCE [LARGE SCALE GENOMIC DNA]</scope>
    <source>
        <strain evidence="1 2">S33</strain>
    </source>
</reference>
<dbReference type="Gene3D" id="3.30.70.141">
    <property type="entry name" value="Nucleoside diphosphate kinase-like domain"/>
    <property type="match status" value="1"/>
</dbReference>
<dbReference type="PROSITE" id="PS51374">
    <property type="entry name" value="NDPK_LIKE"/>
    <property type="match status" value="1"/>
</dbReference>
<dbReference type="EMBL" id="BLRY01000027">
    <property type="protein sequence ID" value="GFP27325.1"/>
    <property type="molecule type" value="Genomic_DNA"/>
</dbReference>
<organism evidence="1 2">
    <name type="scientific">Candidatus Hakubella thermalkaliphila</name>
    <dbReference type="NCBI Taxonomy" id="2754717"/>
    <lineage>
        <taxon>Bacteria</taxon>
        <taxon>Bacillati</taxon>
        <taxon>Actinomycetota</taxon>
        <taxon>Actinomycetota incertae sedis</taxon>
        <taxon>Candidatus Hakubellales</taxon>
        <taxon>Candidatus Hakubellaceae</taxon>
        <taxon>Candidatus Hakubella</taxon>
    </lineage>
</organism>